<sequence>MTTPRKKYSPTFKAQIVQELLKEEQTLTQIASKHGVHPTQLRRWREAALTAMPANFADEAQFQKHLAAINEQHDKEKEKLYAEIGKLTIQLNWLKKKVLKVSVSRPNRLSLVEREESELALSTQAHLLQVARSSLYYQKTEPGDFEIELKRRIDLIYTDYPFYGSRRITCQLGQTGFAVNRRTVQRYMREMGLEAIAPGPNLSKRNHEHKVYPYLLRNIEASYANHVWGIDITYLPLRKSWAYLVAIIDWYSRYVVSWEVSETLEQPFVTRAVERALNRAQPVIFNSDQGSHFTSPHYTRLVEAAGSKVSMDGKGRALDNIFTERLWRSAKWENVYLADYANTAEATVGLGEYFDFYNNRRPHQSLDYQTPSRVYFG</sequence>
<organism evidence="4 5">
    <name type="scientific">Candidatus Chlorohelix allophototropha</name>
    <dbReference type="NCBI Taxonomy" id="3003348"/>
    <lineage>
        <taxon>Bacteria</taxon>
        <taxon>Bacillati</taxon>
        <taxon>Chloroflexota</taxon>
        <taxon>Chloroflexia</taxon>
        <taxon>Candidatus Chloroheliales</taxon>
        <taxon>Candidatus Chloroheliaceae</taxon>
        <taxon>Candidatus Chlorohelix</taxon>
    </lineage>
</organism>
<dbReference type="PROSITE" id="PS50994">
    <property type="entry name" value="INTEGRASE"/>
    <property type="match status" value="1"/>
</dbReference>
<dbReference type="GO" id="GO:0015074">
    <property type="term" value="P:DNA integration"/>
    <property type="evidence" value="ECO:0007669"/>
    <property type="project" value="InterPro"/>
</dbReference>
<dbReference type="EMBL" id="JACATZ010000001">
    <property type="protein sequence ID" value="NWJ46633.1"/>
    <property type="molecule type" value="Genomic_DNA"/>
</dbReference>
<dbReference type="InterPro" id="IPR036397">
    <property type="entry name" value="RNaseH_sf"/>
</dbReference>
<dbReference type="SUPFAM" id="SSF46689">
    <property type="entry name" value="Homeodomain-like"/>
    <property type="match status" value="1"/>
</dbReference>
<dbReference type="GO" id="GO:0003677">
    <property type="term" value="F:DNA binding"/>
    <property type="evidence" value="ECO:0007669"/>
    <property type="project" value="InterPro"/>
</dbReference>
<dbReference type="PANTHER" id="PTHR46889">
    <property type="entry name" value="TRANSPOSASE INSF FOR INSERTION SEQUENCE IS3B-RELATED"/>
    <property type="match status" value="1"/>
</dbReference>
<proteinExistence type="predicted"/>
<dbReference type="Pfam" id="PF13276">
    <property type="entry name" value="HTH_21"/>
    <property type="match status" value="1"/>
</dbReference>
<gene>
    <name evidence="3" type="ORF">HXX08_12200</name>
    <name evidence="4" type="ORF">HXX08_12940</name>
</gene>
<feature type="domain" description="Integrase catalytic" evidence="2">
    <location>
        <begin position="209"/>
        <end position="377"/>
    </location>
</feature>
<dbReference type="InterPro" id="IPR009057">
    <property type="entry name" value="Homeodomain-like_sf"/>
</dbReference>
<dbReference type="EMBL" id="JACATZ010000001">
    <property type="protein sequence ID" value="NWJ46778.1"/>
    <property type="molecule type" value="Genomic_DNA"/>
</dbReference>
<dbReference type="Proteomes" id="UP000521676">
    <property type="component" value="Unassembled WGS sequence"/>
</dbReference>
<comment type="function">
    <text evidence="1">Involved in the transposition of the insertion sequence.</text>
</comment>
<dbReference type="Gene3D" id="1.10.10.10">
    <property type="entry name" value="Winged helix-like DNA-binding domain superfamily/Winged helix DNA-binding domain"/>
    <property type="match status" value="1"/>
</dbReference>
<dbReference type="PANTHER" id="PTHR46889:SF4">
    <property type="entry name" value="TRANSPOSASE INSO FOR INSERTION SEQUENCE ELEMENT IS911B-RELATED"/>
    <property type="match status" value="1"/>
</dbReference>
<comment type="caution">
    <text evidence="4">The sequence shown here is derived from an EMBL/GenBank/DDBJ whole genome shotgun (WGS) entry which is preliminary data.</text>
</comment>
<accession>A0A8T7M3X6</accession>
<dbReference type="RefSeq" id="WP_425607600.1">
    <property type="nucleotide sequence ID" value="NZ_CP128399.1"/>
</dbReference>
<evidence type="ECO:0000259" key="2">
    <source>
        <dbReference type="PROSITE" id="PS50994"/>
    </source>
</evidence>
<evidence type="ECO:0000313" key="5">
    <source>
        <dbReference type="Proteomes" id="UP000521676"/>
    </source>
</evidence>
<dbReference type="Pfam" id="PF00665">
    <property type="entry name" value="rve"/>
    <property type="match status" value="1"/>
</dbReference>
<protein>
    <submittedName>
        <fullName evidence="4">IS3 family transposase</fullName>
    </submittedName>
</protein>
<evidence type="ECO:0000313" key="3">
    <source>
        <dbReference type="EMBL" id="NWJ46633.1"/>
    </source>
</evidence>
<dbReference type="InterPro" id="IPR012337">
    <property type="entry name" value="RNaseH-like_sf"/>
</dbReference>
<dbReference type="SUPFAM" id="SSF53098">
    <property type="entry name" value="Ribonuclease H-like"/>
    <property type="match status" value="1"/>
</dbReference>
<dbReference type="InterPro" id="IPR001584">
    <property type="entry name" value="Integrase_cat-core"/>
</dbReference>
<dbReference type="InterPro" id="IPR048020">
    <property type="entry name" value="Transpos_IS3"/>
</dbReference>
<dbReference type="GO" id="GO:0006313">
    <property type="term" value="P:DNA transposition"/>
    <property type="evidence" value="ECO:0007669"/>
    <property type="project" value="InterPro"/>
</dbReference>
<dbReference type="InterPro" id="IPR036388">
    <property type="entry name" value="WH-like_DNA-bd_sf"/>
</dbReference>
<dbReference type="AlphaFoldDB" id="A0A8T7M3X6"/>
<reference evidence="4 5" key="1">
    <citation type="submission" date="2020-06" db="EMBL/GenBank/DDBJ databases">
        <title>Anoxygenic phototrophic Chloroflexota member uses a Type I reaction center.</title>
        <authorList>
            <person name="Tsuji J.M."/>
            <person name="Shaw N.A."/>
            <person name="Nagashima S."/>
            <person name="Venkiteswaran J."/>
            <person name="Schiff S.L."/>
            <person name="Hanada S."/>
            <person name="Tank M."/>
            <person name="Neufeld J.D."/>
        </authorList>
    </citation>
    <scope>NUCLEOTIDE SEQUENCE [LARGE SCALE GENOMIC DNA]</scope>
    <source>
        <strain evidence="4">L227-S17</strain>
    </source>
</reference>
<dbReference type="InterPro" id="IPR025948">
    <property type="entry name" value="HTH-like_dom"/>
</dbReference>
<evidence type="ECO:0000313" key="4">
    <source>
        <dbReference type="EMBL" id="NWJ46778.1"/>
    </source>
</evidence>
<dbReference type="InterPro" id="IPR002514">
    <property type="entry name" value="Transposase_8"/>
</dbReference>
<dbReference type="InterPro" id="IPR050900">
    <property type="entry name" value="Transposase_IS3/IS150/IS904"/>
</dbReference>
<dbReference type="GO" id="GO:0004803">
    <property type="term" value="F:transposase activity"/>
    <property type="evidence" value="ECO:0007669"/>
    <property type="project" value="InterPro"/>
</dbReference>
<dbReference type="Gene3D" id="3.30.420.10">
    <property type="entry name" value="Ribonuclease H-like superfamily/Ribonuclease H"/>
    <property type="match status" value="1"/>
</dbReference>
<evidence type="ECO:0000256" key="1">
    <source>
        <dbReference type="ARBA" id="ARBA00002286"/>
    </source>
</evidence>
<name>A0A8T7M3X6_9CHLR</name>
<dbReference type="Pfam" id="PF01527">
    <property type="entry name" value="HTH_Tnp_1"/>
    <property type="match status" value="1"/>
</dbReference>
<dbReference type="NCBIfam" id="NF033516">
    <property type="entry name" value="transpos_IS3"/>
    <property type="match status" value="1"/>
</dbReference>